<proteinExistence type="predicted"/>
<sequence length="60" mass="7188">MDVHVEEVNTKVTLFDVEQMQAQIVRTVMARLDDEQRQRQRRDDETRLRRTAYDRPDGVA</sequence>
<accession>A0A1R3VFC7</accession>
<dbReference type="EMBL" id="FTPD01000045">
    <property type="protein sequence ID" value="SIT58617.1"/>
    <property type="molecule type" value="Genomic_DNA"/>
</dbReference>
<reference evidence="3" key="1">
    <citation type="submission" date="2017-01" db="EMBL/GenBank/DDBJ databases">
        <authorList>
            <person name="Brunel B."/>
        </authorList>
    </citation>
    <scope>NUCLEOTIDE SEQUENCE [LARGE SCALE GENOMIC DNA]</scope>
</reference>
<name>A0A1R3VFC7_9HYPH</name>
<gene>
    <name evidence="2" type="ORF">BQ8794_50719</name>
</gene>
<feature type="region of interest" description="Disordered" evidence="1">
    <location>
        <begin position="33"/>
        <end position="60"/>
    </location>
</feature>
<organism evidence="2 3">
    <name type="scientific">Mesorhizobium prunaredense</name>
    <dbReference type="NCBI Taxonomy" id="1631249"/>
    <lineage>
        <taxon>Bacteria</taxon>
        <taxon>Pseudomonadati</taxon>
        <taxon>Pseudomonadota</taxon>
        <taxon>Alphaproteobacteria</taxon>
        <taxon>Hyphomicrobiales</taxon>
        <taxon>Phyllobacteriaceae</taxon>
        <taxon>Mesorhizobium</taxon>
    </lineage>
</organism>
<evidence type="ECO:0000313" key="2">
    <source>
        <dbReference type="EMBL" id="SIT58617.1"/>
    </source>
</evidence>
<dbReference type="Proteomes" id="UP000188388">
    <property type="component" value="Unassembled WGS sequence"/>
</dbReference>
<keyword evidence="3" id="KW-1185">Reference proteome</keyword>
<dbReference type="AlphaFoldDB" id="A0A1R3VFC7"/>
<dbReference type="RefSeq" id="WP_077381618.1">
    <property type="nucleotide sequence ID" value="NZ_FTPD01000045.1"/>
</dbReference>
<evidence type="ECO:0000256" key="1">
    <source>
        <dbReference type="SAM" id="MobiDB-lite"/>
    </source>
</evidence>
<dbReference type="STRING" id="1631249.BQ8794_50719"/>
<protein>
    <submittedName>
        <fullName evidence="2">Uncharacterized protein</fullName>
    </submittedName>
</protein>
<evidence type="ECO:0000313" key="3">
    <source>
        <dbReference type="Proteomes" id="UP000188388"/>
    </source>
</evidence>